<organism evidence="1 2">
    <name type="scientific">Schaalia georgiae F0490</name>
    <dbReference type="NCBI Taxonomy" id="1125717"/>
    <lineage>
        <taxon>Bacteria</taxon>
        <taxon>Bacillati</taxon>
        <taxon>Actinomycetota</taxon>
        <taxon>Actinomycetes</taxon>
        <taxon>Actinomycetales</taxon>
        <taxon>Actinomycetaceae</taxon>
        <taxon>Schaalia</taxon>
    </lineage>
</organism>
<evidence type="ECO:0000313" key="1">
    <source>
        <dbReference type="EMBL" id="EJF35814.1"/>
    </source>
</evidence>
<dbReference type="OrthoDB" id="5192045at2"/>
<keyword evidence="2" id="KW-1185">Reference proteome</keyword>
<dbReference type="RefSeq" id="WP_005872602.1">
    <property type="nucleotide sequence ID" value="NZ_AKFS01000299.1"/>
</dbReference>
<dbReference type="EMBL" id="AKFS01000299">
    <property type="protein sequence ID" value="EJF35814.1"/>
    <property type="molecule type" value="Genomic_DNA"/>
</dbReference>
<sequence>MKKLYIDYELDDATTGRVRVLAADKVRFESAARANGWPLADGPRSVCVMLYAALTRTGVLAETITYETFVNEVLIDYSTDASEDADPTN</sequence>
<accession>J0MNK7</accession>
<evidence type="ECO:0000313" key="2">
    <source>
        <dbReference type="Proteomes" id="UP000004578"/>
    </source>
</evidence>
<dbReference type="AlphaFoldDB" id="J0MNK7"/>
<comment type="caution">
    <text evidence="1">The sequence shown here is derived from an EMBL/GenBank/DDBJ whole genome shotgun (WGS) entry which is preliminary data.</text>
</comment>
<name>J0MNK7_9ACTO</name>
<gene>
    <name evidence="1" type="ORF">HMPREF1317_0290</name>
</gene>
<dbReference type="PATRIC" id="fig|1125717.3.peg.1888"/>
<dbReference type="Proteomes" id="UP000004578">
    <property type="component" value="Unassembled WGS sequence"/>
</dbReference>
<proteinExistence type="predicted"/>
<protein>
    <submittedName>
        <fullName evidence="1">Uncharacterized protein</fullName>
    </submittedName>
</protein>
<reference evidence="1 2" key="1">
    <citation type="submission" date="2012-05" db="EMBL/GenBank/DDBJ databases">
        <authorList>
            <person name="Harkins D.M."/>
            <person name="Madupu R."/>
            <person name="Durkin A.S."/>
            <person name="Torralba M."/>
            <person name="Methe B."/>
            <person name="Sutton G.G."/>
            <person name="Nelson K.E."/>
        </authorList>
    </citation>
    <scope>NUCLEOTIDE SEQUENCE [LARGE SCALE GENOMIC DNA]</scope>
    <source>
        <strain evidence="1 2">F0490</strain>
    </source>
</reference>